<organism evidence="2 3">
    <name type="scientific">Methylobacterium thuringiense</name>
    <dbReference type="NCBI Taxonomy" id="1003091"/>
    <lineage>
        <taxon>Bacteria</taxon>
        <taxon>Pseudomonadati</taxon>
        <taxon>Pseudomonadota</taxon>
        <taxon>Alphaproteobacteria</taxon>
        <taxon>Hyphomicrobiales</taxon>
        <taxon>Methylobacteriaceae</taxon>
        <taxon>Methylobacterium</taxon>
    </lineage>
</organism>
<sequence length="353" mass="39367">MSAQELQRLHKEHNDELFAGNIRLFLGARKGGINEQIIKTAKEEPGSFWALNNGITIVADTVDLLDKQQDGSTLRLKRFSIVNGCQTTSILVQAKATPKAKVLARIIAAKSSIKTDIVRYNNSQNAVKIWSVRSADNIQQTLREQFKSVGINYAPKLAGARKKKDQNIIELDRLAQYLAASHQEFLVQAVGNKGELFDQPYQKIFHKGIQAPEAYLGWLIGTMADLERQQLLEGIGNDQNSGLLSVASTYWICYCTHKLIKKFSKIDSPHMNLQSMAAPEFHNGIKKYTSKATAMFYDAAVDAYERDTYGSFKSTLRSSKFLQKIDSKINLRVSQLAARTLPDLAVVSKGVKA</sequence>
<dbReference type="RefSeq" id="WP_238232584.1">
    <property type="nucleotide sequence ID" value="NZ_BPRA01000017.1"/>
</dbReference>
<accession>A0ABQ4TRC7</accession>
<evidence type="ECO:0000313" key="2">
    <source>
        <dbReference type="EMBL" id="GJE57171.1"/>
    </source>
</evidence>
<reference evidence="2" key="2">
    <citation type="submission" date="2021-08" db="EMBL/GenBank/DDBJ databases">
        <authorList>
            <person name="Tani A."/>
            <person name="Ola A."/>
            <person name="Ogura Y."/>
            <person name="Katsura K."/>
            <person name="Hayashi T."/>
        </authorList>
    </citation>
    <scope>NUCLEOTIDE SEQUENCE</scope>
    <source>
        <strain evidence="2">DSM 23674</strain>
    </source>
</reference>
<dbReference type="Pfam" id="PF10592">
    <property type="entry name" value="AIPR"/>
    <property type="match status" value="1"/>
</dbReference>
<keyword evidence="3" id="KW-1185">Reference proteome</keyword>
<reference evidence="2" key="1">
    <citation type="journal article" date="2021" name="Front. Microbiol.">
        <title>Comprehensive Comparative Genomics and Phenotyping of Methylobacterium Species.</title>
        <authorList>
            <person name="Alessa O."/>
            <person name="Ogura Y."/>
            <person name="Fujitani Y."/>
            <person name="Takami H."/>
            <person name="Hayashi T."/>
            <person name="Sahin N."/>
            <person name="Tani A."/>
        </authorList>
    </citation>
    <scope>NUCLEOTIDE SEQUENCE</scope>
    <source>
        <strain evidence="2">DSM 23674</strain>
    </source>
</reference>
<gene>
    <name evidence="2" type="ORF">EKPJFOCH_3683</name>
</gene>
<feature type="domain" description="Abortive phage infection protein C-terminal" evidence="1">
    <location>
        <begin position="18"/>
        <end position="195"/>
    </location>
</feature>
<dbReference type="EMBL" id="BPRA01000017">
    <property type="protein sequence ID" value="GJE57171.1"/>
    <property type="molecule type" value="Genomic_DNA"/>
</dbReference>
<comment type="caution">
    <text evidence="2">The sequence shown here is derived from an EMBL/GenBank/DDBJ whole genome shotgun (WGS) entry which is preliminary data.</text>
</comment>
<proteinExistence type="predicted"/>
<protein>
    <recommendedName>
        <fullName evidence="1">Abortive phage infection protein C-terminal domain-containing protein</fullName>
    </recommendedName>
</protein>
<evidence type="ECO:0000259" key="1">
    <source>
        <dbReference type="Pfam" id="PF10592"/>
    </source>
</evidence>
<dbReference type="Proteomes" id="UP001055101">
    <property type="component" value="Unassembled WGS sequence"/>
</dbReference>
<evidence type="ECO:0000313" key="3">
    <source>
        <dbReference type="Proteomes" id="UP001055101"/>
    </source>
</evidence>
<name>A0ABQ4TRC7_9HYPH</name>
<dbReference type="InterPro" id="IPR018891">
    <property type="entry name" value="AIPR_C"/>
</dbReference>